<name>A0A2P2FNY9_AMYLU</name>
<dbReference type="SUPFAM" id="SSF52540">
    <property type="entry name" value="P-loop containing nucleoside triphosphate hydrolases"/>
    <property type="match status" value="1"/>
</dbReference>
<dbReference type="InterPro" id="IPR050921">
    <property type="entry name" value="T4SS_GSP_E_ATPase"/>
</dbReference>
<dbReference type="PANTHER" id="PTHR30486">
    <property type="entry name" value="TWITCHING MOTILITY PROTEIN PILT"/>
    <property type="match status" value="1"/>
</dbReference>
<reference evidence="3 4" key="1">
    <citation type="journal article" date="2014" name="Genome Announc.">
        <title>Draft Genome Sequence of Amycolatopsis lurida NRRL 2430, Producer of the Glycopeptide Family Antibiotic Ristocetin.</title>
        <authorList>
            <person name="Kwun M.J."/>
            <person name="Hong H.J."/>
        </authorList>
    </citation>
    <scope>NUCLEOTIDE SEQUENCE [LARGE SCALE GENOMIC DNA]</scope>
    <source>
        <strain evidence="3 4">NRRL 2430</strain>
    </source>
</reference>
<organism evidence="3 4">
    <name type="scientific">Amycolatopsis lurida NRRL 2430</name>
    <dbReference type="NCBI Taxonomy" id="1460371"/>
    <lineage>
        <taxon>Bacteria</taxon>
        <taxon>Bacillati</taxon>
        <taxon>Actinomycetota</taxon>
        <taxon>Actinomycetes</taxon>
        <taxon>Pseudonocardiales</taxon>
        <taxon>Pseudonocardiaceae</taxon>
        <taxon>Amycolatopsis</taxon>
    </lineage>
</organism>
<dbReference type="RefSeq" id="WP_034315625.1">
    <property type="nucleotide sequence ID" value="NZ_JFBM01000024.1"/>
</dbReference>
<dbReference type="Gene3D" id="3.40.50.300">
    <property type="entry name" value="P-loop containing nucleotide triphosphate hydrolases"/>
    <property type="match status" value="1"/>
</dbReference>
<gene>
    <name evidence="3" type="ORF">BB31_25020</name>
</gene>
<dbReference type="Proteomes" id="UP000256220">
    <property type="component" value="Unassembled WGS sequence"/>
</dbReference>
<keyword evidence="4" id="KW-1185">Reference proteome</keyword>
<feature type="domain" description="Bacterial type II secretion system protein E" evidence="2">
    <location>
        <begin position="129"/>
        <end position="374"/>
    </location>
</feature>
<dbReference type="CDD" id="cd01130">
    <property type="entry name" value="VirB11-like_ATPase"/>
    <property type="match status" value="1"/>
</dbReference>
<evidence type="ECO:0000313" key="3">
    <source>
        <dbReference type="EMBL" id="KFU78440.1"/>
    </source>
</evidence>
<evidence type="ECO:0000259" key="2">
    <source>
        <dbReference type="Pfam" id="PF00437"/>
    </source>
</evidence>
<comment type="caution">
    <text evidence="3">The sequence shown here is derived from an EMBL/GenBank/DDBJ whole genome shotgun (WGS) entry which is preliminary data.</text>
</comment>
<dbReference type="GO" id="GO:0016887">
    <property type="term" value="F:ATP hydrolysis activity"/>
    <property type="evidence" value="ECO:0007669"/>
    <property type="project" value="InterPro"/>
</dbReference>
<dbReference type="EMBL" id="JFBM01000024">
    <property type="protein sequence ID" value="KFU78440.1"/>
    <property type="molecule type" value="Genomic_DNA"/>
</dbReference>
<comment type="similarity">
    <text evidence="1">Belongs to the GSP E family.</text>
</comment>
<dbReference type="Pfam" id="PF00437">
    <property type="entry name" value="T2SSE"/>
    <property type="match status" value="1"/>
</dbReference>
<dbReference type="PANTHER" id="PTHR30486:SF6">
    <property type="entry name" value="TYPE IV PILUS RETRACTATION ATPASE PILT"/>
    <property type="match status" value="1"/>
</dbReference>
<dbReference type="Gene3D" id="3.30.450.380">
    <property type="match status" value="1"/>
</dbReference>
<dbReference type="InterPro" id="IPR001482">
    <property type="entry name" value="T2SS/T4SS_dom"/>
</dbReference>
<evidence type="ECO:0000256" key="1">
    <source>
        <dbReference type="ARBA" id="ARBA00006611"/>
    </source>
</evidence>
<proteinExistence type="inferred from homology"/>
<dbReference type="InterPro" id="IPR027417">
    <property type="entry name" value="P-loop_NTPase"/>
</dbReference>
<dbReference type="AlphaFoldDB" id="A0A2P2FNY9"/>
<protein>
    <submittedName>
        <fullName evidence="3">Pilus assembly protein CpaF</fullName>
    </submittedName>
</protein>
<accession>A0A2P2FNY9</accession>
<sequence>MVVEQDFAGADELVDRVQQALAKQVEEEMARYSEPEWQGVERALAGKLIDEVLSAAIKEWAGRGRPFLDPGKEWFVKQAVMAEMFGLGRLEPLLADEGVENIDIIGNEPAWLSYADGTVMRAPRIAPTDEALLRWLQRLAARHGRTERSINSTSPLLNMELPGGERLAATIEVSDRPHVSIRRHRLSKTGLADLRERGMISTAQLALFRAAVRAEKNIVVCGRQRAGKTTLLRALCWEIPPDERFATLETEFELGLHRHRDRFPAVVAFEERVGNSERSGSTVTDLSHLVWQSLRMHTTRTIVGEVRGREIIPMLDALSTGGSGSLSTLHARNAGDAINRMARLCLEGNSAWTPELAHETVAHAIDLIVHVELVTDGSSLDRYVAEIVSVEAGEYGRPARTYLFQRVAGRRSVPTGNLPTDIEDYERAGFDRNWLTCGNDGEWVHA</sequence>
<evidence type="ECO:0000313" key="4">
    <source>
        <dbReference type="Proteomes" id="UP000256220"/>
    </source>
</evidence>